<reference evidence="2" key="1">
    <citation type="submission" date="2014-09" db="EMBL/GenBank/DDBJ databases">
        <authorList>
            <person name="Magalhaes I.L.F."/>
            <person name="Oliveira U."/>
            <person name="Santos F.R."/>
            <person name="Vidigal T.H.D.A."/>
            <person name="Brescovit A.D."/>
            <person name="Santos A.J."/>
        </authorList>
    </citation>
    <scope>NUCLEOTIDE SEQUENCE</scope>
    <source>
        <tissue evidence="2">Shoot tissue taken approximately 20 cm above the soil surface</tissue>
    </source>
</reference>
<name>A0A0A9EHM0_ARUDO</name>
<organism evidence="2">
    <name type="scientific">Arundo donax</name>
    <name type="common">Giant reed</name>
    <name type="synonym">Donax arundinaceus</name>
    <dbReference type="NCBI Taxonomy" id="35708"/>
    <lineage>
        <taxon>Eukaryota</taxon>
        <taxon>Viridiplantae</taxon>
        <taxon>Streptophyta</taxon>
        <taxon>Embryophyta</taxon>
        <taxon>Tracheophyta</taxon>
        <taxon>Spermatophyta</taxon>
        <taxon>Magnoliopsida</taxon>
        <taxon>Liliopsida</taxon>
        <taxon>Poales</taxon>
        <taxon>Poaceae</taxon>
        <taxon>PACMAD clade</taxon>
        <taxon>Arundinoideae</taxon>
        <taxon>Arundineae</taxon>
        <taxon>Arundo</taxon>
    </lineage>
</organism>
<proteinExistence type="predicted"/>
<sequence length="36" mass="3925">MPRIGKDNDIEAETDWDDSMSYEEGSEGEMQSGGAS</sequence>
<dbReference type="EMBL" id="GBRH01198329">
    <property type="protein sequence ID" value="JAD99566.1"/>
    <property type="molecule type" value="Transcribed_RNA"/>
</dbReference>
<reference evidence="2" key="2">
    <citation type="journal article" date="2015" name="Data Brief">
        <title>Shoot transcriptome of the giant reed, Arundo donax.</title>
        <authorList>
            <person name="Barrero R.A."/>
            <person name="Guerrero F.D."/>
            <person name="Moolhuijzen P."/>
            <person name="Goolsby J.A."/>
            <person name="Tidwell J."/>
            <person name="Bellgard S.E."/>
            <person name="Bellgard M.I."/>
        </authorList>
    </citation>
    <scope>NUCLEOTIDE SEQUENCE</scope>
    <source>
        <tissue evidence="2">Shoot tissue taken approximately 20 cm above the soil surface</tissue>
    </source>
</reference>
<feature type="region of interest" description="Disordered" evidence="1">
    <location>
        <begin position="1"/>
        <end position="36"/>
    </location>
</feature>
<feature type="compositionally biased region" description="Acidic residues" evidence="1">
    <location>
        <begin position="10"/>
        <end position="27"/>
    </location>
</feature>
<accession>A0A0A9EHM0</accession>
<evidence type="ECO:0000256" key="1">
    <source>
        <dbReference type="SAM" id="MobiDB-lite"/>
    </source>
</evidence>
<evidence type="ECO:0000313" key="2">
    <source>
        <dbReference type="EMBL" id="JAD99566.1"/>
    </source>
</evidence>
<dbReference type="AlphaFoldDB" id="A0A0A9EHM0"/>
<protein>
    <submittedName>
        <fullName evidence="2">Uncharacterized protein</fullName>
    </submittedName>
</protein>